<proteinExistence type="predicted"/>
<organism evidence="1 2">
    <name type="scientific">Terrybacteria sp. (strain RIFCSPHIGHO2_01_FULL_58_15)</name>
    <dbReference type="NCBI Taxonomy" id="1802363"/>
    <lineage>
        <taxon>Bacteria</taxon>
        <taxon>Candidatus Terryibacteriota</taxon>
    </lineage>
</organism>
<sequence>MRIRIEKRKSYRMDLDPVGTVTDGSCDILIREFWNRQRPPGMRRYSDYPFCDIFVSDREVAQRIQTSNVFTWTLPWKGIARFMAYNVGAEYAVEQLRLALGAPELQCETVAA</sequence>
<gene>
    <name evidence="1" type="ORF">A2682_00645</name>
</gene>
<reference evidence="1 2" key="1">
    <citation type="journal article" date="2016" name="Nat. Commun.">
        <title>Thousands of microbial genomes shed light on interconnected biogeochemical processes in an aquifer system.</title>
        <authorList>
            <person name="Anantharaman K."/>
            <person name="Brown C.T."/>
            <person name="Hug L.A."/>
            <person name="Sharon I."/>
            <person name="Castelle C.J."/>
            <person name="Probst A.J."/>
            <person name="Thomas B.C."/>
            <person name="Singh A."/>
            <person name="Wilkins M.J."/>
            <person name="Karaoz U."/>
            <person name="Brodie E.L."/>
            <person name="Williams K.H."/>
            <person name="Hubbard S.S."/>
            <person name="Banfield J.F."/>
        </authorList>
    </citation>
    <scope>NUCLEOTIDE SEQUENCE [LARGE SCALE GENOMIC DNA]</scope>
    <source>
        <strain evidence="2">RIFCSPHIGHO2_01_FULL_58_15</strain>
    </source>
</reference>
<evidence type="ECO:0000313" key="1">
    <source>
        <dbReference type="EMBL" id="OHA49005.1"/>
    </source>
</evidence>
<dbReference type="AlphaFoldDB" id="A0A1G2PKX5"/>
<accession>A0A1G2PKX5</accession>
<protein>
    <submittedName>
        <fullName evidence="1">Uncharacterized protein</fullName>
    </submittedName>
</protein>
<name>A0A1G2PKX5_TERXR</name>
<evidence type="ECO:0000313" key="2">
    <source>
        <dbReference type="Proteomes" id="UP000178690"/>
    </source>
</evidence>
<comment type="caution">
    <text evidence="1">The sequence shown here is derived from an EMBL/GenBank/DDBJ whole genome shotgun (WGS) entry which is preliminary data.</text>
</comment>
<dbReference type="Proteomes" id="UP000178690">
    <property type="component" value="Unassembled WGS sequence"/>
</dbReference>
<dbReference type="EMBL" id="MHST01000014">
    <property type="protein sequence ID" value="OHA49005.1"/>
    <property type="molecule type" value="Genomic_DNA"/>
</dbReference>